<dbReference type="Gene3D" id="3.30.1370.210">
    <property type="match status" value="1"/>
</dbReference>
<proteinExistence type="inferred from homology"/>
<dbReference type="EMBL" id="CAMXCT020001739">
    <property type="protein sequence ID" value="CAL1146038.1"/>
    <property type="molecule type" value="Genomic_DNA"/>
</dbReference>
<feature type="region of interest" description="Disordered" evidence="6">
    <location>
        <begin position="255"/>
        <end position="296"/>
    </location>
</feature>
<accession>A0A9P1CL26</accession>
<evidence type="ECO:0000256" key="4">
    <source>
        <dbReference type="ARBA" id="ARBA00022833"/>
    </source>
</evidence>
<dbReference type="PRINTS" id="PR00305">
    <property type="entry name" value="1433ZETA"/>
</dbReference>
<keyword evidence="2 5" id="KW-0479">Metal-binding</keyword>
<dbReference type="AlphaFoldDB" id="A0A9P1CL26"/>
<sequence>MADYMQARVTEGHPLDTEERDMLSAAFKNALTERRMAVRIAVQVHAQELEEGRVEQANLADGYKTRVENELQSICKKVLQLLETVLLPNAEPGEAKTFYLKMQGDYCRYMAEFTFAETFQRYSAEAQSAYASGMAEAELLHQVHPVRLGLALNFSVFQHEVLRNTSQAIAIATSTLESASRHLDEVPEETRRCRESGRNARLELLVWLVFSEALLRKMREAESRRRPEPELPRMAMRPPMMGAPMMGAHMGPMMGGKGMPMAPKGPPTLGGYLPTQPQSDSQPSANSQAAPGPVLGPVKGGKVIPCRFHLKTPGLCKNGDACPFSHDPTVIAAALGRSGPSPMMSPNAPAYKTTMCRYFEIGQCARGASCSYAHGTNELRVALTAAQQNAGGVKRSFSEAFR</sequence>
<dbReference type="InterPro" id="IPR036815">
    <property type="entry name" value="14-3-3_dom_sf"/>
</dbReference>
<dbReference type="GO" id="GO:0008270">
    <property type="term" value="F:zinc ion binding"/>
    <property type="evidence" value="ECO:0007669"/>
    <property type="project" value="UniProtKB-KW"/>
</dbReference>
<comment type="caution">
    <text evidence="8">The sequence shown here is derived from an EMBL/GenBank/DDBJ whole genome shotgun (WGS) entry which is preliminary data.</text>
</comment>
<dbReference type="InterPro" id="IPR036855">
    <property type="entry name" value="Znf_CCCH_sf"/>
</dbReference>
<dbReference type="EMBL" id="CAMXCT030001739">
    <property type="protein sequence ID" value="CAL4779975.1"/>
    <property type="molecule type" value="Genomic_DNA"/>
</dbReference>
<evidence type="ECO:0000256" key="2">
    <source>
        <dbReference type="ARBA" id="ARBA00022723"/>
    </source>
</evidence>
<evidence type="ECO:0000313" key="11">
    <source>
        <dbReference type="Proteomes" id="UP001152797"/>
    </source>
</evidence>
<feature type="domain" description="C3H1-type" evidence="7">
    <location>
        <begin position="350"/>
        <end position="377"/>
    </location>
</feature>
<dbReference type="CDD" id="cd08774">
    <property type="entry name" value="14-3-3"/>
    <property type="match status" value="1"/>
</dbReference>
<protein>
    <submittedName>
        <fullName evidence="10">14-3-3-like protein</fullName>
    </submittedName>
</protein>
<keyword evidence="4 5" id="KW-0862">Zinc</keyword>
<evidence type="ECO:0000256" key="6">
    <source>
        <dbReference type="SAM" id="MobiDB-lite"/>
    </source>
</evidence>
<dbReference type="EMBL" id="CAMXCT010001739">
    <property type="protein sequence ID" value="CAI3992663.1"/>
    <property type="molecule type" value="Genomic_DNA"/>
</dbReference>
<feature type="zinc finger region" description="C3H1-type" evidence="5">
    <location>
        <begin position="350"/>
        <end position="377"/>
    </location>
</feature>
<name>A0A9P1CL26_9DINO</name>
<organism evidence="8">
    <name type="scientific">Cladocopium goreaui</name>
    <dbReference type="NCBI Taxonomy" id="2562237"/>
    <lineage>
        <taxon>Eukaryota</taxon>
        <taxon>Sar</taxon>
        <taxon>Alveolata</taxon>
        <taxon>Dinophyceae</taxon>
        <taxon>Suessiales</taxon>
        <taxon>Symbiodiniaceae</taxon>
        <taxon>Cladocopium</taxon>
    </lineage>
</organism>
<dbReference type="Pfam" id="PF00642">
    <property type="entry name" value="zf-CCCH"/>
    <property type="match status" value="2"/>
</dbReference>
<dbReference type="SUPFAM" id="SSF48445">
    <property type="entry name" value="14-3-3 protein"/>
    <property type="match status" value="1"/>
</dbReference>
<dbReference type="PROSITE" id="PS50103">
    <property type="entry name" value="ZF_C3H1"/>
    <property type="match status" value="2"/>
</dbReference>
<feature type="zinc finger region" description="C3H1-type" evidence="5">
    <location>
        <begin position="300"/>
        <end position="329"/>
    </location>
</feature>
<evidence type="ECO:0000256" key="5">
    <source>
        <dbReference type="PROSITE-ProRule" id="PRU00723"/>
    </source>
</evidence>
<dbReference type="Gene3D" id="1.20.190.20">
    <property type="entry name" value="14-3-3 domain"/>
    <property type="match status" value="1"/>
</dbReference>
<evidence type="ECO:0000313" key="8">
    <source>
        <dbReference type="EMBL" id="CAI3992663.1"/>
    </source>
</evidence>
<comment type="similarity">
    <text evidence="1">Belongs to the 14-3-3 family.</text>
</comment>
<dbReference type="Pfam" id="PF00244">
    <property type="entry name" value="14-3-3"/>
    <property type="match status" value="1"/>
</dbReference>
<feature type="compositionally biased region" description="Polar residues" evidence="6">
    <location>
        <begin position="275"/>
        <end position="289"/>
    </location>
</feature>
<dbReference type="SMART" id="SM00101">
    <property type="entry name" value="14_3_3"/>
    <property type="match status" value="1"/>
</dbReference>
<keyword evidence="3 5" id="KW-0863">Zinc-finger</keyword>
<feature type="region of interest" description="Disordered" evidence="6">
    <location>
        <begin position="219"/>
        <end position="239"/>
    </location>
</feature>
<reference evidence="9" key="2">
    <citation type="submission" date="2024-04" db="EMBL/GenBank/DDBJ databases">
        <authorList>
            <person name="Chen Y."/>
            <person name="Shah S."/>
            <person name="Dougan E. K."/>
            <person name="Thang M."/>
            <person name="Chan C."/>
        </authorList>
    </citation>
    <scope>NUCLEOTIDE SEQUENCE [LARGE SCALE GENOMIC DNA]</scope>
</reference>
<feature type="compositionally biased region" description="Basic and acidic residues" evidence="6">
    <location>
        <begin position="219"/>
        <end position="231"/>
    </location>
</feature>
<dbReference type="OrthoDB" id="10260625at2759"/>
<dbReference type="InterPro" id="IPR000571">
    <property type="entry name" value="Znf_CCCH"/>
</dbReference>
<evidence type="ECO:0000313" key="10">
    <source>
        <dbReference type="EMBL" id="CAL4779975.1"/>
    </source>
</evidence>
<feature type="domain" description="C3H1-type" evidence="7">
    <location>
        <begin position="300"/>
        <end position="329"/>
    </location>
</feature>
<evidence type="ECO:0000259" key="7">
    <source>
        <dbReference type="PROSITE" id="PS50103"/>
    </source>
</evidence>
<keyword evidence="11" id="KW-1185">Reference proteome</keyword>
<evidence type="ECO:0000313" key="9">
    <source>
        <dbReference type="EMBL" id="CAL1146038.1"/>
    </source>
</evidence>
<reference evidence="8" key="1">
    <citation type="submission" date="2022-10" db="EMBL/GenBank/DDBJ databases">
        <authorList>
            <person name="Chen Y."/>
            <person name="Dougan E. K."/>
            <person name="Chan C."/>
            <person name="Rhodes N."/>
            <person name="Thang M."/>
        </authorList>
    </citation>
    <scope>NUCLEOTIDE SEQUENCE</scope>
</reference>
<dbReference type="InterPro" id="IPR000308">
    <property type="entry name" value="14-3-3"/>
</dbReference>
<gene>
    <name evidence="8" type="ORF">C1SCF055_LOCUS19475</name>
</gene>
<dbReference type="SUPFAM" id="SSF90229">
    <property type="entry name" value="CCCH zinc finger"/>
    <property type="match status" value="1"/>
</dbReference>
<dbReference type="InterPro" id="IPR023410">
    <property type="entry name" value="14-3-3_domain"/>
</dbReference>
<dbReference type="SMART" id="SM00356">
    <property type="entry name" value="ZnF_C3H1"/>
    <property type="match status" value="2"/>
</dbReference>
<dbReference type="Proteomes" id="UP001152797">
    <property type="component" value="Unassembled WGS sequence"/>
</dbReference>
<dbReference type="PANTHER" id="PTHR18860">
    <property type="entry name" value="14-3-3 PROTEIN"/>
    <property type="match status" value="1"/>
</dbReference>
<evidence type="ECO:0000256" key="3">
    <source>
        <dbReference type="ARBA" id="ARBA00022771"/>
    </source>
</evidence>
<evidence type="ECO:0000256" key="1">
    <source>
        <dbReference type="ARBA" id="ARBA00006141"/>
    </source>
</evidence>